<dbReference type="Pfam" id="PF14251">
    <property type="entry name" value="PterinBD-DUF4346"/>
    <property type="match status" value="1"/>
</dbReference>
<dbReference type="Pfam" id="PF20123">
    <property type="entry name" value="DUF6513"/>
    <property type="match status" value="1"/>
</dbReference>
<dbReference type="SUPFAM" id="SSF51717">
    <property type="entry name" value="Dihydropteroate synthetase-like"/>
    <property type="match status" value="1"/>
</dbReference>
<dbReference type="InterPro" id="IPR000489">
    <property type="entry name" value="Pterin-binding_dom"/>
</dbReference>
<evidence type="ECO:0000259" key="1">
    <source>
        <dbReference type="PROSITE" id="PS50972"/>
    </source>
</evidence>
<proteinExistence type="predicted"/>
<accession>A0A832T3U9</accession>
<protein>
    <submittedName>
        <fullName evidence="2">Dihydropteroate synthase-like protein</fullName>
    </submittedName>
</protein>
<comment type="caution">
    <text evidence="2">The sequence shown here is derived from an EMBL/GenBank/DDBJ whole genome shotgun (WGS) entry which is preliminary data.</text>
</comment>
<organism evidence="2 3">
    <name type="scientific">Sulfurisphaera tokodaii</name>
    <dbReference type="NCBI Taxonomy" id="111955"/>
    <lineage>
        <taxon>Archaea</taxon>
        <taxon>Thermoproteota</taxon>
        <taxon>Thermoprotei</taxon>
        <taxon>Sulfolobales</taxon>
        <taxon>Sulfolobaceae</taxon>
        <taxon>Sulfurisphaera</taxon>
    </lineage>
</organism>
<dbReference type="OMA" id="DMIDLGM"/>
<evidence type="ECO:0000313" key="3">
    <source>
        <dbReference type="Proteomes" id="UP000646844"/>
    </source>
</evidence>
<dbReference type="NCBIfam" id="TIGR00284">
    <property type="entry name" value="dihydropteroate synthase-like protein"/>
    <property type="match status" value="1"/>
</dbReference>
<name>A0A832T3U9_9CREN</name>
<dbReference type="EMBL" id="DUJO01000051">
    <property type="protein sequence ID" value="HII74757.1"/>
    <property type="molecule type" value="Genomic_DNA"/>
</dbReference>
<feature type="domain" description="Pterin-binding" evidence="1">
    <location>
        <begin position="137"/>
        <end position="365"/>
    </location>
</feature>
<dbReference type="InterPro" id="IPR005236">
    <property type="entry name" value="Dihydropt_synth"/>
</dbReference>
<dbReference type="GeneID" id="1458492"/>
<dbReference type="GO" id="GO:0042558">
    <property type="term" value="P:pteridine-containing compound metabolic process"/>
    <property type="evidence" value="ECO:0007669"/>
    <property type="project" value="InterPro"/>
</dbReference>
<dbReference type="InterPro" id="IPR025595">
    <property type="entry name" value="PterinBD-DUF4346"/>
</dbReference>
<evidence type="ECO:0000313" key="2">
    <source>
        <dbReference type="EMBL" id="HII74757.1"/>
    </source>
</evidence>
<dbReference type="AlphaFoldDB" id="A0A832T3U9"/>
<sequence length="505" mass="57227">MKVLLVTGKLAYESVKEIASQLKDVKADVIALNYPIASLMTVDYIAENLKNISLKDYDYIIIPGLASGDAQKIQEVTKVKTYKGSEDYRDIPRVIEALSKGEALSTIYPADTILKKKKEEDIEKILRELEEKGDFAFEVNGLKIPRYPPPFRIFIEFDASKDIEFLLEEAKRVSNYVNVFVLGFPNGHEDLDEVRKKVTKFRDEGYIVGIDSASTKELIEGAKAGADFIFNLNEDNINELAVIKDKAFVIAPLSIENRADVTFNLYRKAKEMKFEKLILDPILSPPMVGLVNSIFEYKKLRDLTDAPMLMGILNVTELIDVDSIGVNALLTAIAGELKIGNLLIMEHGKTRWSSYEVNIATKMISVSLYKKSLPKDLGLDLLILKEKKRIKEKIVNPEDYLYISEHIEPKIMDKGFVIIKVADKIYLEWKGKENIKISGRDGLSIGRKLIDLKKDINNEHSLYIGYELAKAELALKLDKNYIQDEPLFVRGYNIIDSNNSTTKKK</sequence>
<dbReference type="PROSITE" id="PS50972">
    <property type="entry name" value="PTERIN_BINDING"/>
    <property type="match status" value="1"/>
</dbReference>
<dbReference type="InterPro" id="IPR045406">
    <property type="entry name" value="DUF6513"/>
</dbReference>
<dbReference type="Proteomes" id="UP000646844">
    <property type="component" value="Unassembled WGS sequence"/>
</dbReference>
<gene>
    <name evidence="2" type="ORF">HA332_10370</name>
</gene>
<dbReference type="InterPro" id="IPR011005">
    <property type="entry name" value="Dihydropteroate_synth-like_sf"/>
</dbReference>
<reference evidence="2" key="1">
    <citation type="journal article" date="2020" name="bioRxiv">
        <title>A rank-normalized archaeal taxonomy based on genome phylogeny resolves widespread incomplete and uneven classifications.</title>
        <authorList>
            <person name="Rinke C."/>
            <person name="Chuvochina M."/>
            <person name="Mussig A.J."/>
            <person name="Chaumeil P.-A."/>
            <person name="Waite D.W."/>
            <person name="Whitman W.B."/>
            <person name="Parks D.H."/>
            <person name="Hugenholtz P."/>
        </authorList>
    </citation>
    <scope>NUCLEOTIDE SEQUENCE</scope>
    <source>
        <strain evidence="2">UBA8838</strain>
    </source>
</reference>
<dbReference type="RefSeq" id="WP_010978525.1">
    <property type="nucleotide sequence ID" value="NZ_BAABQO010000007.1"/>
</dbReference>